<evidence type="ECO:0000313" key="3">
    <source>
        <dbReference type="Proteomes" id="UP000198122"/>
    </source>
</evidence>
<reference evidence="2 3" key="1">
    <citation type="submission" date="2017-06" db="EMBL/GenBank/DDBJ databases">
        <authorList>
            <person name="Kim H.J."/>
            <person name="Triplett B.A."/>
        </authorList>
    </citation>
    <scope>NUCLEOTIDE SEQUENCE [LARGE SCALE GENOMIC DNA]</scope>
    <source>
        <strain evidence="2 3">DSM 22179</strain>
    </source>
</reference>
<accession>A0A212TCY1</accession>
<keyword evidence="3" id="KW-1185">Reference proteome</keyword>
<name>A0A212TCY1_9MICO</name>
<dbReference type="EMBL" id="FYEZ01000001">
    <property type="protein sequence ID" value="SNC63674.1"/>
    <property type="molecule type" value="Genomic_DNA"/>
</dbReference>
<dbReference type="Pfam" id="PF07751">
    <property type="entry name" value="Abi_2"/>
    <property type="match status" value="1"/>
</dbReference>
<dbReference type="Proteomes" id="UP000198122">
    <property type="component" value="Unassembled WGS sequence"/>
</dbReference>
<proteinExistence type="predicted"/>
<dbReference type="InterPro" id="IPR011664">
    <property type="entry name" value="Abi_system_AbiD/AbiF-like"/>
</dbReference>
<evidence type="ECO:0000256" key="1">
    <source>
        <dbReference type="SAM" id="MobiDB-lite"/>
    </source>
</evidence>
<feature type="region of interest" description="Disordered" evidence="1">
    <location>
        <begin position="1"/>
        <end position="24"/>
    </location>
</feature>
<protein>
    <submittedName>
        <fullName evidence="2">Abortive infection bacteriophage resistance protein</fullName>
    </submittedName>
</protein>
<dbReference type="AlphaFoldDB" id="A0A212TCY1"/>
<feature type="compositionally biased region" description="Polar residues" evidence="1">
    <location>
        <begin position="1"/>
        <end position="16"/>
    </location>
</feature>
<organism evidence="2 3">
    <name type="scientific">Kytococcus aerolatus</name>
    <dbReference type="NCBI Taxonomy" id="592308"/>
    <lineage>
        <taxon>Bacteria</taxon>
        <taxon>Bacillati</taxon>
        <taxon>Actinomycetota</taxon>
        <taxon>Actinomycetes</taxon>
        <taxon>Micrococcales</taxon>
        <taxon>Kytococcaceae</taxon>
        <taxon>Kytococcus</taxon>
    </lineage>
</organism>
<sequence length="326" mass="36042">MPRLTSFSENQTLTPNSSSRSWSSLVSEPVSESVGGRESWVHQGCWCPARDWAAGGERGDRFVAGTRFEDAVALYEADRKLRTLVHDGMERVEILLRTRVGERLCATGPLGHEDQGRFRPSFQHKAWMATADKRISRAQKHSDPVRHHQRRYGGRYPFWVLAEVLDMADVSKLFEGMKAGEQRAIVEGVGFAVDSGQLTRNQQKKFKAASPLAPWLHQLTVVRNTCAHQGRLWNRSFAPAPTAALRTLTRFRDLPQGQSERIFGALTVMSHLVQAASPGSTWADRVADHLATAFLPNPLVVPGALGIPDTWSGQLGGSSSPPRLTS</sequence>
<gene>
    <name evidence="2" type="ORF">SAMN05445756_0953</name>
</gene>
<evidence type="ECO:0000313" key="2">
    <source>
        <dbReference type="EMBL" id="SNC63674.1"/>
    </source>
</evidence>